<evidence type="ECO:0000256" key="10">
    <source>
        <dbReference type="ARBA" id="ARBA00022842"/>
    </source>
</evidence>
<evidence type="ECO:0000256" key="15">
    <source>
        <dbReference type="RuleBase" id="RU362081"/>
    </source>
</evidence>
<keyword evidence="5" id="KW-0597">Phosphoprotein</keyword>
<feature type="transmembrane region" description="Helical" evidence="15">
    <location>
        <begin position="112"/>
        <end position="135"/>
    </location>
</feature>
<feature type="transmembrane region" description="Helical" evidence="15">
    <location>
        <begin position="361"/>
        <end position="380"/>
    </location>
</feature>
<dbReference type="Gene3D" id="3.40.50.1000">
    <property type="entry name" value="HAD superfamily/HAD-like"/>
    <property type="match status" value="1"/>
</dbReference>
<comment type="similarity">
    <text evidence="2 15">Belongs to the cation transport ATPase (P-type) (TC 3.A.3) family. Type IB subfamily.</text>
</comment>
<organism evidence="17 19">
    <name type="scientific">Pelagibacterium flavum</name>
    <dbReference type="NCBI Taxonomy" id="2984530"/>
    <lineage>
        <taxon>Bacteria</taxon>
        <taxon>Pseudomonadati</taxon>
        <taxon>Pseudomonadota</taxon>
        <taxon>Alphaproteobacteria</taxon>
        <taxon>Hyphomicrobiales</taxon>
        <taxon>Devosiaceae</taxon>
        <taxon>Pelagibacterium</taxon>
    </lineage>
</organism>
<evidence type="ECO:0000256" key="7">
    <source>
        <dbReference type="ARBA" id="ARBA00022723"/>
    </source>
</evidence>
<evidence type="ECO:0000313" key="19">
    <source>
        <dbReference type="Proteomes" id="UP001163882"/>
    </source>
</evidence>
<dbReference type="SUPFAM" id="SSF55008">
    <property type="entry name" value="HMA, heavy metal-associated domain"/>
    <property type="match status" value="1"/>
</dbReference>
<dbReference type="InterPro" id="IPR023299">
    <property type="entry name" value="ATPase_P-typ_cyto_dom_N"/>
</dbReference>
<dbReference type="RefSeq" id="WP_264224824.1">
    <property type="nucleotide sequence ID" value="NZ_CP107716.1"/>
</dbReference>
<keyword evidence="8 15" id="KW-0547">Nucleotide-binding</keyword>
<dbReference type="CDD" id="cd00371">
    <property type="entry name" value="HMA"/>
    <property type="match status" value="1"/>
</dbReference>
<evidence type="ECO:0000256" key="9">
    <source>
        <dbReference type="ARBA" id="ARBA00022840"/>
    </source>
</evidence>
<dbReference type="InterPro" id="IPR006121">
    <property type="entry name" value="HMA_dom"/>
</dbReference>
<accession>A0ABY6IKP4</accession>
<dbReference type="InterPro" id="IPR059000">
    <property type="entry name" value="ATPase_P-type_domA"/>
</dbReference>
<feature type="domain" description="HMA" evidence="16">
    <location>
        <begin position="33"/>
        <end position="97"/>
    </location>
</feature>
<gene>
    <name evidence="18" type="ORF">OF122_02245</name>
    <name evidence="17" type="ORF">OF122_14050</name>
</gene>
<feature type="transmembrane region" description="Helical" evidence="15">
    <location>
        <begin position="147"/>
        <end position="165"/>
    </location>
</feature>
<keyword evidence="6 15" id="KW-0812">Transmembrane</keyword>
<keyword evidence="12 15" id="KW-1133">Transmembrane helix</keyword>
<sequence>MDAPAAPLELGNTQTGSARDLLFASQSLGSGRFRTSLSVPGMHCGGCMSKVEKTLSALPDVEMARANLSTKRATVEWKSATVPPLLEALETIGFDAHLVDNGPRADPHYYRLIRALAVAGFAAANIMMLSVAVWAGADAATRELFHWLSAAIAMPTLLFSGRVFFSSARNALRHGRSNMDVPISVGVILAFGLSLYETVVGGEHAYFDASVTLLFFLLVGRTLDHAMRERARSAVKGLASLTPRGASVVQEDGRYAYCPVSEIVPGMTLALAAGERLPVDGTVMSGTSLFDCAMVTGEGLPVSVGPGDQVRAGTLNLQAPLHIKVLAAAKDSFLSEMMRLVELAENGRNRYRRLADRVSELYSPIVHLAALLTGLVWLMVSGDWHMAVTTAIAVLIITCPCALGLAVPIVHVVAARRLFETGVLTKDGSAIERLSQVDTIVFDKTGTLTSGHPVLKSSSETSPEILSIALALAQASRHPLSVSIARSIKWAGSIPSITDVNEEPGAGVSARIGETSYRLGKRVWACETGKTLQSGPDPEVVLSRVGVELATFRFTDNFRSGAHETVAKLKRDGFKVLMLSGDRSEPVAQSARELGIEQFHAQCLPQHKVEILDQLAQEGRTVLMVGDGLNDAPSLAAAHVSIAPSSAADIGRQAADMVFTRPSLTSVREAIVTARKADRLVRQNLAAAVLYNGIAVPIAVLGYVTPLVAALAMSLSSIIVVANAMRLSRSGTAVKDPEAARYHLPLEAV</sequence>
<dbReference type="Proteomes" id="UP001163882">
    <property type="component" value="Chromosome"/>
</dbReference>
<evidence type="ECO:0000256" key="13">
    <source>
        <dbReference type="ARBA" id="ARBA00023065"/>
    </source>
</evidence>
<dbReference type="InterPro" id="IPR008250">
    <property type="entry name" value="ATPase_P-typ_transduc_dom_A_sf"/>
</dbReference>
<name>A0ABY6IKP4_9HYPH</name>
<evidence type="ECO:0000313" key="18">
    <source>
        <dbReference type="EMBL" id="UYQ72626.1"/>
    </source>
</evidence>
<evidence type="ECO:0000256" key="4">
    <source>
        <dbReference type="ARBA" id="ARBA00022475"/>
    </source>
</evidence>
<evidence type="ECO:0000256" key="1">
    <source>
        <dbReference type="ARBA" id="ARBA00004651"/>
    </source>
</evidence>
<evidence type="ECO:0000256" key="6">
    <source>
        <dbReference type="ARBA" id="ARBA00022692"/>
    </source>
</evidence>
<evidence type="ECO:0000256" key="5">
    <source>
        <dbReference type="ARBA" id="ARBA00022553"/>
    </source>
</evidence>
<evidence type="ECO:0000256" key="14">
    <source>
        <dbReference type="ARBA" id="ARBA00023136"/>
    </source>
</evidence>
<dbReference type="NCBIfam" id="TIGR01494">
    <property type="entry name" value="ATPase_P-type"/>
    <property type="match status" value="1"/>
</dbReference>
<evidence type="ECO:0000259" key="16">
    <source>
        <dbReference type="PROSITE" id="PS50846"/>
    </source>
</evidence>
<comment type="subcellular location">
    <subcellularLocation>
        <location evidence="1">Cell membrane</location>
        <topology evidence="1">Multi-pass membrane protein</topology>
    </subcellularLocation>
</comment>
<dbReference type="Gene3D" id="3.30.70.100">
    <property type="match status" value="1"/>
</dbReference>
<keyword evidence="7 15" id="KW-0479">Metal-binding</keyword>
<dbReference type="InterPro" id="IPR036412">
    <property type="entry name" value="HAD-like_sf"/>
</dbReference>
<dbReference type="PROSITE" id="PS01047">
    <property type="entry name" value="HMA_1"/>
    <property type="match status" value="1"/>
</dbReference>
<evidence type="ECO:0000256" key="3">
    <source>
        <dbReference type="ARBA" id="ARBA00022448"/>
    </source>
</evidence>
<evidence type="ECO:0000256" key="11">
    <source>
        <dbReference type="ARBA" id="ARBA00022967"/>
    </source>
</evidence>
<evidence type="ECO:0000313" key="17">
    <source>
        <dbReference type="EMBL" id="UYQ71164.1"/>
    </source>
</evidence>
<keyword evidence="9 15" id="KW-0067">ATP-binding</keyword>
<dbReference type="InterPro" id="IPR036163">
    <property type="entry name" value="HMA_dom_sf"/>
</dbReference>
<feature type="transmembrane region" description="Helical" evidence="15">
    <location>
        <begin position="685"/>
        <end position="701"/>
    </location>
</feature>
<proteinExistence type="inferred from homology"/>
<dbReference type="InterPro" id="IPR018303">
    <property type="entry name" value="ATPase_P-typ_P_site"/>
</dbReference>
<feature type="transmembrane region" description="Helical" evidence="15">
    <location>
        <begin position="177"/>
        <end position="199"/>
    </location>
</feature>
<dbReference type="CDD" id="cd02092">
    <property type="entry name" value="P-type_ATPase_FixI-like"/>
    <property type="match status" value="1"/>
</dbReference>
<keyword evidence="14 15" id="KW-0472">Membrane</keyword>
<keyword evidence="10" id="KW-0460">Magnesium</keyword>
<dbReference type="PROSITE" id="PS50846">
    <property type="entry name" value="HMA_2"/>
    <property type="match status" value="1"/>
</dbReference>
<dbReference type="NCBIfam" id="TIGR01525">
    <property type="entry name" value="ATPase-IB_hvy"/>
    <property type="match status" value="1"/>
</dbReference>
<dbReference type="PANTHER" id="PTHR43520">
    <property type="entry name" value="ATP7, ISOFORM B"/>
    <property type="match status" value="1"/>
</dbReference>
<dbReference type="PANTHER" id="PTHR43520:SF5">
    <property type="entry name" value="CATION-TRANSPORTING P-TYPE ATPASE-RELATED"/>
    <property type="match status" value="1"/>
</dbReference>
<keyword evidence="11" id="KW-1278">Translocase</keyword>
<reference evidence="17" key="1">
    <citation type="submission" date="2022-10" db="EMBL/GenBank/DDBJ databases">
        <title>YIM 151497 complete genome.</title>
        <authorList>
            <person name="Chen X."/>
        </authorList>
    </citation>
    <scope>NUCLEOTIDE SEQUENCE</scope>
    <source>
        <strain evidence="17">YIM 151497</strain>
    </source>
</reference>
<dbReference type="NCBIfam" id="TIGR01511">
    <property type="entry name" value="ATPase-IB1_Cu"/>
    <property type="match status" value="1"/>
</dbReference>
<dbReference type="Pfam" id="PF00403">
    <property type="entry name" value="HMA"/>
    <property type="match status" value="1"/>
</dbReference>
<dbReference type="NCBIfam" id="TIGR01512">
    <property type="entry name" value="ATPase-IB2_Cd"/>
    <property type="match status" value="1"/>
</dbReference>
<dbReference type="SUPFAM" id="SSF56784">
    <property type="entry name" value="HAD-like"/>
    <property type="match status" value="1"/>
</dbReference>
<dbReference type="InterPro" id="IPR023298">
    <property type="entry name" value="ATPase_P-typ_TM_dom_sf"/>
</dbReference>
<dbReference type="EMBL" id="CP107716">
    <property type="protein sequence ID" value="UYQ72626.1"/>
    <property type="molecule type" value="Genomic_DNA"/>
</dbReference>
<dbReference type="InterPro" id="IPR023214">
    <property type="entry name" value="HAD_sf"/>
</dbReference>
<dbReference type="InterPro" id="IPR001757">
    <property type="entry name" value="P_typ_ATPase"/>
</dbReference>
<evidence type="ECO:0000256" key="2">
    <source>
        <dbReference type="ARBA" id="ARBA00006024"/>
    </source>
</evidence>
<feature type="transmembrane region" description="Helical" evidence="15">
    <location>
        <begin position="205"/>
        <end position="223"/>
    </location>
</feature>
<keyword evidence="3" id="KW-0813">Transport</keyword>
<dbReference type="Pfam" id="PF00122">
    <property type="entry name" value="E1-E2_ATPase"/>
    <property type="match status" value="1"/>
</dbReference>
<dbReference type="SUPFAM" id="SSF81653">
    <property type="entry name" value="Calcium ATPase, transduction domain A"/>
    <property type="match status" value="1"/>
</dbReference>
<dbReference type="SUPFAM" id="SSF81665">
    <property type="entry name" value="Calcium ATPase, transmembrane domain M"/>
    <property type="match status" value="1"/>
</dbReference>
<evidence type="ECO:0000256" key="12">
    <source>
        <dbReference type="ARBA" id="ARBA00022989"/>
    </source>
</evidence>
<feature type="transmembrane region" description="Helical" evidence="15">
    <location>
        <begin position="386"/>
        <end position="410"/>
    </location>
</feature>
<dbReference type="InterPro" id="IPR017969">
    <property type="entry name" value="Heavy-metal-associated_CS"/>
</dbReference>
<dbReference type="PROSITE" id="PS00154">
    <property type="entry name" value="ATPASE_E1_E2"/>
    <property type="match status" value="1"/>
</dbReference>
<keyword evidence="13" id="KW-0406">Ion transport</keyword>
<dbReference type="Pfam" id="PF00702">
    <property type="entry name" value="Hydrolase"/>
    <property type="match status" value="1"/>
</dbReference>
<dbReference type="Gene3D" id="3.40.1110.10">
    <property type="entry name" value="Calcium-transporting ATPase, cytoplasmic domain N"/>
    <property type="match status" value="1"/>
</dbReference>
<keyword evidence="19" id="KW-1185">Reference proteome</keyword>
<dbReference type="InterPro" id="IPR027256">
    <property type="entry name" value="P-typ_ATPase_IB"/>
</dbReference>
<evidence type="ECO:0000256" key="8">
    <source>
        <dbReference type="ARBA" id="ARBA00022741"/>
    </source>
</evidence>
<dbReference type="Gene3D" id="2.70.150.10">
    <property type="entry name" value="Calcium-transporting ATPase, cytoplasmic transduction domain A"/>
    <property type="match status" value="1"/>
</dbReference>
<dbReference type="EMBL" id="CP107716">
    <property type="protein sequence ID" value="UYQ71164.1"/>
    <property type="molecule type" value="Genomic_DNA"/>
</dbReference>
<protein>
    <submittedName>
        <fullName evidence="17">Cation-translocating P-type ATPase</fullName>
    </submittedName>
</protein>
<keyword evidence="4 15" id="KW-1003">Cell membrane</keyword>
<dbReference type="PRINTS" id="PR00119">
    <property type="entry name" value="CATATPASE"/>
</dbReference>